<dbReference type="EC" id="2.5.1.75" evidence="10"/>
<comment type="subunit">
    <text evidence="10">Monomer.</text>
</comment>
<evidence type="ECO:0000256" key="7">
    <source>
        <dbReference type="ARBA" id="ARBA00022840"/>
    </source>
</evidence>
<reference evidence="14 15" key="1">
    <citation type="journal article" date="2016" name="Nat. Commun.">
        <title>Thousands of microbial genomes shed light on interconnected biogeochemical processes in an aquifer system.</title>
        <authorList>
            <person name="Anantharaman K."/>
            <person name="Brown C.T."/>
            <person name="Hug L.A."/>
            <person name="Sharon I."/>
            <person name="Castelle C.J."/>
            <person name="Probst A.J."/>
            <person name="Thomas B.C."/>
            <person name="Singh A."/>
            <person name="Wilkins M.J."/>
            <person name="Karaoz U."/>
            <person name="Brodie E.L."/>
            <person name="Williams K.H."/>
            <person name="Hubbard S.S."/>
            <person name="Banfield J.F."/>
        </authorList>
    </citation>
    <scope>NUCLEOTIDE SEQUENCE [LARGE SCALE GENOMIC DNA]</scope>
</reference>
<evidence type="ECO:0000256" key="1">
    <source>
        <dbReference type="ARBA" id="ARBA00001946"/>
    </source>
</evidence>
<dbReference type="NCBIfam" id="TIGR00174">
    <property type="entry name" value="miaA"/>
    <property type="match status" value="1"/>
</dbReference>
<evidence type="ECO:0000256" key="2">
    <source>
        <dbReference type="ARBA" id="ARBA00003213"/>
    </source>
</evidence>
<name>A0A1G1V9C9_9BACT</name>
<feature type="binding site" evidence="10">
    <location>
        <begin position="9"/>
        <end position="16"/>
    </location>
    <ligand>
        <name>ATP</name>
        <dbReference type="ChEBI" id="CHEBI:30616"/>
    </ligand>
</feature>
<dbReference type="Gene3D" id="3.40.50.300">
    <property type="entry name" value="P-loop containing nucleotide triphosphate hydrolases"/>
    <property type="match status" value="1"/>
</dbReference>
<gene>
    <name evidence="10" type="primary">miaA</name>
    <name evidence="14" type="ORF">A3F61_03320</name>
</gene>
<organism evidence="14 15">
    <name type="scientific">Candidatus Blackburnbacteria bacterium RIFCSPHIGHO2_12_FULL_41_13b</name>
    <dbReference type="NCBI Taxonomy" id="1797517"/>
    <lineage>
        <taxon>Bacteria</taxon>
        <taxon>Candidatus Blackburniibacteriota</taxon>
    </lineage>
</organism>
<dbReference type="Pfam" id="PF01715">
    <property type="entry name" value="IPPT"/>
    <property type="match status" value="1"/>
</dbReference>
<dbReference type="Gene3D" id="1.10.20.140">
    <property type="match status" value="1"/>
</dbReference>
<comment type="caution">
    <text evidence="10">Lacks conserved residue(s) required for the propagation of feature annotation.</text>
</comment>
<evidence type="ECO:0000256" key="13">
    <source>
        <dbReference type="RuleBase" id="RU003785"/>
    </source>
</evidence>
<evidence type="ECO:0000256" key="4">
    <source>
        <dbReference type="ARBA" id="ARBA00022679"/>
    </source>
</evidence>
<dbReference type="Pfam" id="PF01745">
    <property type="entry name" value="IPT"/>
    <property type="match status" value="1"/>
</dbReference>
<keyword evidence="4 10" id="KW-0808">Transferase</keyword>
<dbReference type="InterPro" id="IPR018022">
    <property type="entry name" value="IPT"/>
</dbReference>
<comment type="similarity">
    <text evidence="3 10 13">Belongs to the IPP transferase family.</text>
</comment>
<dbReference type="PANTHER" id="PTHR11088:SF60">
    <property type="entry name" value="TRNA DIMETHYLALLYLTRANSFERASE"/>
    <property type="match status" value="1"/>
</dbReference>
<dbReference type="InterPro" id="IPR027417">
    <property type="entry name" value="P-loop_NTPase"/>
</dbReference>
<evidence type="ECO:0000256" key="6">
    <source>
        <dbReference type="ARBA" id="ARBA00022741"/>
    </source>
</evidence>
<keyword evidence="7 10" id="KW-0067">ATP-binding</keyword>
<proteinExistence type="inferred from homology"/>
<sequence>MNKLLVICGPTATGKTSLALHLAEKFGGELVSADSRQVYRGMDVITGKGIPVNFKFKISNLKLGAEEIGYWTDSRLKIWLTDIVTPTAPFSVSQWRKEAKKTIDRLLQKDRLPIVVGGTGLYIESIIKNIESIDIPPNKKLREQLKDKTTEELYETLASVDAIRAANMNQSDKKNPRRLLRAIEVGLSRERQSKRQSKEFNYLLIGLIAPKDILFERIEKGILARLEQGALAEVEKLLKNGVSWDAQSMTGIGYRELKPYFEKRENLEVCIKNWIKAEQRYACRQLTWFKKYKELKWFDIASGNWRQEVEILVHNWYN</sequence>
<dbReference type="InterPro" id="IPR039657">
    <property type="entry name" value="Dimethylallyltransferase"/>
</dbReference>
<evidence type="ECO:0000313" key="15">
    <source>
        <dbReference type="Proteomes" id="UP000178272"/>
    </source>
</evidence>
<evidence type="ECO:0000313" key="14">
    <source>
        <dbReference type="EMBL" id="OGY12044.1"/>
    </source>
</evidence>
<feature type="site" description="Interaction with substrate tRNA" evidence="10">
    <location>
        <position position="142"/>
    </location>
</feature>
<keyword evidence="6 10" id="KW-0547">Nucleotide-binding</keyword>
<evidence type="ECO:0000256" key="3">
    <source>
        <dbReference type="ARBA" id="ARBA00005842"/>
    </source>
</evidence>
<evidence type="ECO:0000256" key="10">
    <source>
        <dbReference type="HAMAP-Rule" id="MF_00185"/>
    </source>
</evidence>
<dbReference type="SUPFAM" id="SSF52540">
    <property type="entry name" value="P-loop containing nucleoside triphosphate hydrolases"/>
    <property type="match status" value="1"/>
</dbReference>
<dbReference type="HAMAP" id="MF_00185">
    <property type="entry name" value="IPP_trans"/>
    <property type="match status" value="1"/>
</dbReference>
<evidence type="ECO:0000256" key="12">
    <source>
        <dbReference type="RuleBase" id="RU003784"/>
    </source>
</evidence>
<feature type="site" description="Interaction with substrate tRNA" evidence="10">
    <location>
        <position position="119"/>
    </location>
</feature>
<evidence type="ECO:0000256" key="11">
    <source>
        <dbReference type="RuleBase" id="RU003783"/>
    </source>
</evidence>
<keyword evidence="5 10" id="KW-0819">tRNA processing</keyword>
<keyword evidence="8 10" id="KW-0460">Magnesium</keyword>
<protein>
    <recommendedName>
        <fullName evidence="10">tRNA dimethylallyltransferase</fullName>
        <ecNumber evidence="10">2.5.1.75</ecNumber>
    </recommendedName>
    <alternativeName>
        <fullName evidence="10">Dimethylallyl diphosphate:tRNA dimethylallyltransferase</fullName>
        <shortName evidence="10">DMAPP:tRNA dimethylallyltransferase</shortName>
        <shortName evidence="10">DMATase</shortName>
    </alternativeName>
    <alternativeName>
        <fullName evidence="10">Isopentenyl-diphosphate:tRNA isopentenyltransferase</fullName>
        <shortName evidence="10">IPP transferase</shortName>
        <shortName evidence="10">IPPT</shortName>
        <shortName evidence="10">IPTase</shortName>
    </alternativeName>
</protein>
<feature type="region of interest" description="Interaction with substrate tRNA" evidence="10">
    <location>
        <begin position="34"/>
        <end position="37"/>
    </location>
</feature>
<evidence type="ECO:0000256" key="8">
    <source>
        <dbReference type="ARBA" id="ARBA00022842"/>
    </source>
</evidence>
<evidence type="ECO:0000256" key="9">
    <source>
        <dbReference type="ARBA" id="ARBA00049563"/>
    </source>
</evidence>
<dbReference type="STRING" id="1797517.A3F61_03320"/>
<feature type="binding site" evidence="10">
    <location>
        <begin position="11"/>
        <end position="16"/>
    </location>
    <ligand>
        <name>substrate</name>
    </ligand>
</feature>
<dbReference type="Proteomes" id="UP000178272">
    <property type="component" value="Unassembled WGS sequence"/>
</dbReference>
<dbReference type="GO" id="GO:0006400">
    <property type="term" value="P:tRNA modification"/>
    <property type="evidence" value="ECO:0007669"/>
    <property type="project" value="TreeGrafter"/>
</dbReference>
<evidence type="ECO:0000256" key="5">
    <source>
        <dbReference type="ARBA" id="ARBA00022694"/>
    </source>
</evidence>
<dbReference type="EMBL" id="MHCA01000027">
    <property type="protein sequence ID" value="OGY12044.1"/>
    <property type="molecule type" value="Genomic_DNA"/>
</dbReference>
<accession>A0A1G1V9C9</accession>
<comment type="cofactor">
    <cofactor evidence="1 10">
        <name>Mg(2+)</name>
        <dbReference type="ChEBI" id="CHEBI:18420"/>
    </cofactor>
</comment>
<dbReference type="AlphaFoldDB" id="A0A1G1V9C9"/>
<dbReference type="GO" id="GO:0005524">
    <property type="term" value="F:ATP binding"/>
    <property type="evidence" value="ECO:0007669"/>
    <property type="project" value="UniProtKB-UniRule"/>
</dbReference>
<comment type="catalytic activity">
    <reaction evidence="9 10 11">
        <text>adenosine(37) in tRNA + dimethylallyl diphosphate = N(6)-dimethylallyladenosine(37) in tRNA + diphosphate</text>
        <dbReference type="Rhea" id="RHEA:26482"/>
        <dbReference type="Rhea" id="RHEA-COMP:10162"/>
        <dbReference type="Rhea" id="RHEA-COMP:10375"/>
        <dbReference type="ChEBI" id="CHEBI:33019"/>
        <dbReference type="ChEBI" id="CHEBI:57623"/>
        <dbReference type="ChEBI" id="CHEBI:74411"/>
        <dbReference type="ChEBI" id="CHEBI:74415"/>
        <dbReference type="EC" id="2.5.1.75"/>
    </reaction>
</comment>
<dbReference type="GO" id="GO:0052381">
    <property type="term" value="F:tRNA dimethylallyltransferase activity"/>
    <property type="evidence" value="ECO:0007669"/>
    <property type="project" value="UniProtKB-UniRule"/>
</dbReference>
<comment type="caution">
    <text evidence="14">The sequence shown here is derived from an EMBL/GenBank/DDBJ whole genome shotgun (WGS) entry which is preliminary data.</text>
</comment>
<dbReference type="PANTHER" id="PTHR11088">
    <property type="entry name" value="TRNA DIMETHYLALLYLTRANSFERASE"/>
    <property type="match status" value="1"/>
</dbReference>
<comment type="function">
    <text evidence="2 10 12">Catalyzes the transfer of a dimethylallyl group onto the adenine at position 37 in tRNAs that read codons beginning with uridine, leading to the formation of N6-(dimethylallyl)adenosine (i(6)A).</text>
</comment>